<evidence type="ECO:0000313" key="7">
    <source>
        <dbReference type="Proteomes" id="UP000663828"/>
    </source>
</evidence>
<evidence type="ECO:0000256" key="1">
    <source>
        <dbReference type="SAM" id="MobiDB-lite"/>
    </source>
</evidence>
<dbReference type="SUPFAM" id="SSF50156">
    <property type="entry name" value="PDZ domain-like"/>
    <property type="match status" value="1"/>
</dbReference>
<feature type="transmembrane region" description="Helical" evidence="2">
    <location>
        <begin position="67"/>
        <end position="91"/>
    </location>
</feature>
<feature type="compositionally biased region" description="Basic and acidic residues" evidence="1">
    <location>
        <begin position="299"/>
        <end position="309"/>
    </location>
</feature>
<feature type="signal peptide" evidence="3">
    <location>
        <begin position="1"/>
        <end position="26"/>
    </location>
</feature>
<evidence type="ECO:0000256" key="3">
    <source>
        <dbReference type="SAM" id="SignalP"/>
    </source>
</evidence>
<feature type="compositionally biased region" description="Low complexity" evidence="1">
    <location>
        <begin position="465"/>
        <end position="480"/>
    </location>
</feature>
<feature type="compositionally biased region" description="Polar residues" evidence="1">
    <location>
        <begin position="356"/>
        <end position="398"/>
    </location>
</feature>
<keyword evidence="2" id="KW-0812">Transmembrane</keyword>
<organism evidence="5 8">
    <name type="scientific">Adineta ricciae</name>
    <name type="common">Rotifer</name>
    <dbReference type="NCBI Taxonomy" id="249248"/>
    <lineage>
        <taxon>Eukaryota</taxon>
        <taxon>Metazoa</taxon>
        <taxon>Spiralia</taxon>
        <taxon>Gnathifera</taxon>
        <taxon>Rotifera</taxon>
        <taxon>Eurotatoria</taxon>
        <taxon>Bdelloidea</taxon>
        <taxon>Adinetida</taxon>
        <taxon>Adinetidae</taxon>
        <taxon>Adineta</taxon>
    </lineage>
</organism>
<evidence type="ECO:0000313" key="8">
    <source>
        <dbReference type="Proteomes" id="UP000663852"/>
    </source>
</evidence>
<protein>
    <recommendedName>
        <fullName evidence="4">PDZ domain-containing protein</fullName>
    </recommendedName>
</protein>
<dbReference type="InterPro" id="IPR036034">
    <property type="entry name" value="PDZ_sf"/>
</dbReference>
<evidence type="ECO:0000313" key="6">
    <source>
        <dbReference type="EMBL" id="CAF0933128.1"/>
    </source>
</evidence>
<feature type="region of interest" description="Disordered" evidence="1">
    <location>
        <begin position="290"/>
        <end position="398"/>
    </location>
</feature>
<feature type="region of interest" description="Disordered" evidence="1">
    <location>
        <begin position="457"/>
        <end position="480"/>
    </location>
</feature>
<dbReference type="AlphaFoldDB" id="A0A814AIF1"/>
<reference evidence="5" key="1">
    <citation type="submission" date="2021-02" db="EMBL/GenBank/DDBJ databases">
        <authorList>
            <person name="Nowell W R."/>
        </authorList>
    </citation>
    <scope>NUCLEOTIDE SEQUENCE</scope>
</reference>
<dbReference type="Gene3D" id="2.30.42.10">
    <property type="match status" value="1"/>
</dbReference>
<keyword evidence="7" id="KW-1185">Reference proteome</keyword>
<sequence length="523" mass="58764">MFHTFLNTKLCWCFYVVIMSTVSVQTQSSVVGGGFLSDPFLELTGIVTTPAIPKSNRTDLTCVSNGALVGSIIGTLLLSLLVGFLTWLVYLRPKFRELHEKYSHQDSKSAHAQLQPFIVSSSLTLKRKKTTDDEYKVNPFPLDSTAQKFGTFPFRHSQASSLNSHYYRIDGLNRNSASFHSVNIDKDFEMIDVELLDPKFGGLNFSITGNMRAGIYIKEMLDKNSFEVQTKANTLRIGDRIMALTVCFDSIVYEDALTILSYASPYPVILRIQRPSNETKVNVITENRSMAPNTPSKVKWQDDFDHYDNDTPLNRSAVHKDPPLPMPITVLPSTPKQYRPPLTPQTRSSSKKVRRNANTQPRMGNKLSPSNKGNRTKTSSNSVFAASGATTKRSNNNLRKYRSKIQDNQCTLPNQMMLMSTGLTGKLPRKTSSTTPLTNKRSVKTVSDAVNTYLRHKNDTPGVIEPPTELNENPETTNTPYYDSPYDYFHEDPVLQYQYLHQSHLKQANHALGTESLTAITPN</sequence>
<evidence type="ECO:0000313" key="5">
    <source>
        <dbReference type="EMBL" id="CAF0914042.1"/>
    </source>
</evidence>
<dbReference type="PROSITE" id="PS50106">
    <property type="entry name" value="PDZ"/>
    <property type="match status" value="1"/>
</dbReference>
<feature type="domain" description="PDZ" evidence="4">
    <location>
        <begin position="192"/>
        <end position="260"/>
    </location>
</feature>
<evidence type="ECO:0000259" key="4">
    <source>
        <dbReference type="PROSITE" id="PS50106"/>
    </source>
</evidence>
<dbReference type="Proteomes" id="UP000663828">
    <property type="component" value="Unassembled WGS sequence"/>
</dbReference>
<evidence type="ECO:0000256" key="2">
    <source>
        <dbReference type="SAM" id="Phobius"/>
    </source>
</evidence>
<gene>
    <name evidence="5" type="ORF">EDS130_LOCUS10423</name>
    <name evidence="6" type="ORF">XAT740_LOCUS9691</name>
</gene>
<comment type="caution">
    <text evidence="5">The sequence shown here is derived from an EMBL/GenBank/DDBJ whole genome shotgun (WGS) entry which is preliminary data.</text>
</comment>
<dbReference type="InterPro" id="IPR001478">
    <property type="entry name" value="PDZ"/>
</dbReference>
<name>A0A814AIF1_ADIRI</name>
<keyword evidence="2" id="KW-0472">Membrane</keyword>
<keyword evidence="2" id="KW-1133">Transmembrane helix</keyword>
<dbReference type="OrthoDB" id="447516at2759"/>
<feature type="chain" id="PRO_5035683578" description="PDZ domain-containing protein" evidence="3">
    <location>
        <begin position="27"/>
        <end position="523"/>
    </location>
</feature>
<proteinExistence type="predicted"/>
<accession>A0A814AIF1</accession>
<keyword evidence="3" id="KW-0732">Signal</keyword>
<dbReference type="Proteomes" id="UP000663852">
    <property type="component" value="Unassembled WGS sequence"/>
</dbReference>
<dbReference type="EMBL" id="CAJNOJ010000036">
    <property type="protein sequence ID" value="CAF0914042.1"/>
    <property type="molecule type" value="Genomic_DNA"/>
</dbReference>
<dbReference type="EMBL" id="CAJNOR010000504">
    <property type="protein sequence ID" value="CAF0933128.1"/>
    <property type="molecule type" value="Genomic_DNA"/>
</dbReference>